<comment type="caution">
    <text evidence="1">The sequence shown here is derived from an EMBL/GenBank/DDBJ whole genome shotgun (WGS) entry which is preliminary data.</text>
</comment>
<protein>
    <submittedName>
        <fullName evidence="1">Uncharacterized protein</fullName>
    </submittedName>
</protein>
<organism evidence="1 2">
    <name type="scientific">Rhodopirellula baltica SWK14</name>
    <dbReference type="NCBI Taxonomy" id="993516"/>
    <lineage>
        <taxon>Bacteria</taxon>
        <taxon>Pseudomonadati</taxon>
        <taxon>Planctomycetota</taxon>
        <taxon>Planctomycetia</taxon>
        <taxon>Pirellulales</taxon>
        <taxon>Pirellulaceae</taxon>
        <taxon>Rhodopirellula</taxon>
    </lineage>
</organism>
<reference evidence="1 2" key="1">
    <citation type="journal article" date="2013" name="Mar. Genomics">
        <title>Expression of sulfatases in Rhodopirellula baltica and the diversity of sulfatases in the genus Rhodopirellula.</title>
        <authorList>
            <person name="Wegner C.E."/>
            <person name="Richter-Heitmann T."/>
            <person name="Klindworth A."/>
            <person name="Klockow C."/>
            <person name="Richter M."/>
            <person name="Achstetter T."/>
            <person name="Glockner F.O."/>
            <person name="Harder J."/>
        </authorList>
    </citation>
    <scope>NUCLEOTIDE SEQUENCE [LARGE SCALE GENOMIC DNA]</scope>
    <source>
        <strain evidence="1 2">SWK14</strain>
    </source>
</reference>
<dbReference type="PATRIC" id="fig|993516.3.peg.5229"/>
<evidence type="ECO:0000313" key="2">
    <source>
        <dbReference type="Proteomes" id="UP000010959"/>
    </source>
</evidence>
<name>L7CAC8_RHOBT</name>
<dbReference type="Proteomes" id="UP000010959">
    <property type="component" value="Unassembled WGS sequence"/>
</dbReference>
<dbReference type="EMBL" id="AMWG01000132">
    <property type="protein sequence ID" value="ELP31159.1"/>
    <property type="molecule type" value="Genomic_DNA"/>
</dbReference>
<dbReference type="AlphaFoldDB" id="L7CAC8"/>
<accession>L7CAC8</accession>
<proteinExistence type="predicted"/>
<evidence type="ECO:0000313" key="1">
    <source>
        <dbReference type="EMBL" id="ELP31159.1"/>
    </source>
</evidence>
<gene>
    <name evidence="1" type="ORF">RBSWK_04897</name>
</gene>
<sequence length="52" mass="6041">MFDQIERWYDMHRSTAPTSRKQSSVSVLVRGFASLKTFATVHLLLTSLHPHR</sequence>